<dbReference type="FunFam" id="3.30.420.10:FF:000045">
    <property type="entry name" value="3'-5' exonuclease DinG"/>
    <property type="match status" value="1"/>
</dbReference>
<dbReference type="Proteomes" id="UP000823935">
    <property type="component" value="Unassembled WGS sequence"/>
</dbReference>
<protein>
    <submittedName>
        <fullName evidence="3">3'-5' exonuclease</fullName>
    </submittedName>
</protein>
<dbReference type="GO" id="GO:0045004">
    <property type="term" value="P:DNA replication proofreading"/>
    <property type="evidence" value="ECO:0007669"/>
    <property type="project" value="TreeGrafter"/>
</dbReference>
<gene>
    <name evidence="3" type="ORF">IAB44_03980</name>
</gene>
<evidence type="ECO:0000256" key="1">
    <source>
        <dbReference type="ARBA" id="ARBA00022839"/>
    </source>
</evidence>
<sequence>MKEYIAVDLETTGLNPVSDAILEIGAARIRDGEVTDTFETFVNSGVKVPANITALTGITQEMADSGMPCKRAVEEFLRFCGGLDLLGHNLPFDFSFLKCKTAAMGLPLEKSGIDTLKISRKFLPHLDSRSLESLCTFFEIPQEKKHRAGFDAMAASRLYLEMGRRYERLEPEAFLPVPLIYRIKKESSITNSQKRYLLDLVKYHRIELNASVDGMTKSEASKMIDRIISKYGKIKR</sequence>
<dbReference type="Gene3D" id="3.30.420.10">
    <property type="entry name" value="Ribonuclease H-like superfamily/Ribonuclease H"/>
    <property type="match status" value="1"/>
</dbReference>
<name>A0A9D1ERG8_9FIRM</name>
<dbReference type="CDD" id="cd06127">
    <property type="entry name" value="DEDDh"/>
    <property type="match status" value="1"/>
</dbReference>
<dbReference type="InterPro" id="IPR013520">
    <property type="entry name" value="Ribonucl_H"/>
</dbReference>
<reference evidence="3" key="2">
    <citation type="journal article" date="2021" name="PeerJ">
        <title>Extensive microbial diversity within the chicken gut microbiome revealed by metagenomics and culture.</title>
        <authorList>
            <person name="Gilroy R."/>
            <person name="Ravi A."/>
            <person name="Getino M."/>
            <person name="Pursley I."/>
            <person name="Horton D.L."/>
            <person name="Alikhan N.F."/>
            <person name="Baker D."/>
            <person name="Gharbi K."/>
            <person name="Hall N."/>
            <person name="Watson M."/>
            <person name="Adriaenssens E.M."/>
            <person name="Foster-Nyarko E."/>
            <person name="Jarju S."/>
            <person name="Secka A."/>
            <person name="Antonio M."/>
            <person name="Oren A."/>
            <person name="Chaudhuri R.R."/>
            <person name="La Ragione R."/>
            <person name="Hildebrand F."/>
            <person name="Pallen M.J."/>
        </authorList>
    </citation>
    <scope>NUCLEOTIDE SEQUENCE</scope>
    <source>
        <strain evidence="3">CHK190-19873</strain>
    </source>
</reference>
<dbReference type="GO" id="GO:0003887">
    <property type="term" value="F:DNA-directed DNA polymerase activity"/>
    <property type="evidence" value="ECO:0007669"/>
    <property type="project" value="InterPro"/>
</dbReference>
<dbReference type="PANTHER" id="PTHR30231">
    <property type="entry name" value="DNA POLYMERASE III SUBUNIT EPSILON"/>
    <property type="match status" value="1"/>
</dbReference>
<evidence type="ECO:0000313" key="4">
    <source>
        <dbReference type="Proteomes" id="UP000823935"/>
    </source>
</evidence>
<dbReference type="SUPFAM" id="SSF53098">
    <property type="entry name" value="Ribonuclease H-like"/>
    <property type="match status" value="1"/>
</dbReference>
<proteinExistence type="predicted"/>
<comment type="caution">
    <text evidence="3">The sequence shown here is derived from an EMBL/GenBank/DDBJ whole genome shotgun (WGS) entry which is preliminary data.</text>
</comment>
<organism evidence="3 4">
    <name type="scientific">Candidatus Limivivens intestinipullorum</name>
    <dbReference type="NCBI Taxonomy" id="2840858"/>
    <lineage>
        <taxon>Bacteria</taxon>
        <taxon>Bacillati</taxon>
        <taxon>Bacillota</taxon>
        <taxon>Clostridia</taxon>
        <taxon>Lachnospirales</taxon>
        <taxon>Lachnospiraceae</taxon>
        <taxon>Lachnospiraceae incertae sedis</taxon>
        <taxon>Candidatus Limivivens</taxon>
    </lineage>
</organism>
<dbReference type="GO" id="GO:0005829">
    <property type="term" value="C:cytosol"/>
    <property type="evidence" value="ECO:0007669"/>
    <property type="project" value="TreeGrafter"/>
</dbReference>
<dbReference type="NCBIfam" id="TIGR00573">
    <property type="entry name" value="dnaq"/>
    <property type="match status" value="1"/>
</dbReference>
<dbReference type="InterPro" id="IPR006054">
    <property type="entry name" value="DnaQ"/>
</dbReference>
<accession>A0A9D1ERG8</accession>
<keyword evidence="1 3" id="KW-0269">Exonuclease</keyword>
<dbReference type="GO" id="GO:0008408">
    <property type="term" value="F:3'-5' exonuclease activity"/>
    <property type="evidence" value="ECO:0007669"/>
    <property type="project" value="TreeGrafter"/>
</dbReference>
<feature type="domain" description="Exonuclease" evidence="2">
    <location>
        <begin position="3"/>
        <end position="168"/>
    </location>
</feature>
<reference evidence="3" key="1">
    <citation type="submission" date="2020-10" db="EMBL/GenBank/DDBJ databases">
        <authorList>
            <person name="Gilroy R."/>
        </authorList>
    </citation>
    <scope>NUCLEOTIDE SEQUENCE</scope>
    <source>
        <strain evidence="3">CHK190-19873</strain>
    </source>
</reference>
<dbReference type="GO" id="GO:0003677">
    <property type="term" value="F:DNA binding"/>
    <property type="evidence" value="ECO:0007669"/>
    <property type="project" value="InterPro"/>
</dbReference>
<dbReference type="InterPro" id="IPR012337">
    <property type="entry name" value="RNaseH-like_sf"/>
</dbReference>
<dbReference type="EMBL" id="DVIQ01000022">
    <property type="protein sequence ID" value="HIS30697.1"/>
    <property type="molecule type" value="Genomic_DNA"/>
</dbReference>
<dbReference type="Pfam" id="PF00929">
    <property type="entry name" value="RNase_T"/>
    <property type="match status" value="1"/>
</dbReference>
<dbReference type="InterPro" id="IPR036397">
    <property type="entry name" value="RNaseH_sf"/>
</dbReference>
<keyword evidence="1 3" id="KW-0540">Nuclease</keyword>
<dbReference type="AlphaFoldDB" id="A0A9D1ERG8"/>
<evidence type="ECO:0000259" key="2">
    <source>
        <dbReference type="SMART" id="SM00479"/>
    </source>
</evidence>
<dbReference type="SMART" id="SM00479">
    <property type="entry name" value="EXOIII"/>
    <property type="match status" value="1"/>
</dbReference>
<evidence type="ECO:0000313" key="3">
    <source>
        <dbReference type="EMBL" id="HIS30697.1"/>
    </source>
</evidence>
<dbReference type="PANTHER" id="PTHR30231:SF41">
    <property type="entry name" value="DNA POLYMERASE III SUBUNIT EPSILON"/>
    <property type="match status" value="1"/>
</dbReference>
<keyword evidence="1 3" id="KW-0378">Hydrolase</keyword>